<keyword evidence="3 5" id="KW-0378">Hydrolase</keyword>
<comment type="similarity">
    <text evidence="1 5">Belongs to the peptidase S8 family.</text>
</comment>
<keyword evidence="4 5" id="KW-0720">Serine protease</keyword>
<dbReference type="InterPro" id="IPR015500">
    <property type="entry name" value="Peptidase_S8_subtilisin-rel"/>
</dbReference>
<feature type="active site" description="Charge relay system" evidence="5">
    <location>
        <position position="163"/>
    </location>
</feature>
<dbReference type="PRINTS" id="PR00723">
    <property type="entry name" value="SUBTILISIN"/>
</dbReference>
<feature type="domain" description="DUF5648" evidence="7">
    <location>
        <begin position="507"/>
        <end position="648"/>
    </location>
</feature>
<sequence length="653" mass="72633">MHKNILRVFSFFAAILLVFVAFPTSQISSNSFSNEEIVDQMLSTAKFDAHSILVKYKNSNKLSDVKFSKKGARVAETPEDKELVKSIMLKYLEQDNVELVQPNYIYELNSWEYVETYPQPSQYNTSLHWYYEAEDLPKAWGKLGCPDTTICGGSKDVIVAVIDSGLAFEDFDDTAGLTEANFKASPIYKNINLYVNEDEEPNNQRDDDCNGVVDDYNGADVYTLVSLDIQNTCDINDKPRITTRSQAKSGHPVDTYGHGTFVTGLIASDILAAGNTTISPAFNISIMPISANKHFEQFFTTQTVVEGINYAVQEGADIISLSLTTSFKDSLLDQAIQNAYDAGVMIIAAAGNTNSTAPAYPAAYDNVFSVGAVNIDGQRSSYSTYGDNVDITAYVGDGSTANQSSVYQQSLTCFGNCDKNTINDGFSNYNFIGTSFAAPQVAALAAMLKSQNLGLTPSEIQKRIQDTATDIGAPGKDSQTGYGVINYANALLDSPVVSVNSEDLKNLYRFYSYTFGTHFYTIDEVERDYLISNSPNVWTYEGPAFSVYKDSSLGKPVYRFWSNEYKTHFYTSDELEKTYIAQNYDKNTWSFEGSAFFIPDEPTASNIPVYRFWSPINKRHFYTVSTDERDTLLNNPNTWTYEGVAFYAFPVNN</sequence>
<dbReference type="PANTHER" id="PTHR43806">
    <property type="entry name" value="PEPTIDASE S8"/>
    <property type="match status" value="1"/>
</dbReference>
<evidence type="ECO:0000256" key="4">
    <source>
        <dbReference type="ARBA" id="ARBA00022825"/>
    </source>
</evidence>
<evidence type="ECO:0000256" key="5">
    <source>
        <dbReference type="PROSITE-ProRule" id="PRU01240"/>
    </source>
</evidence>
<evidence type="ECO:0000259" key="7">
    <source>
        <dbReference type="Pfam" id="PF18885"/>
    </source>
</evidence>
<reference evidence="8" key="1">
    <citation type="submission" date="2020-04" db="EMBL/GenBank/DDBJ databases">
        <authorList>
            <person name="Zhang T."/>
        </authorList>
    </citation>
    <scope>NUCLEOTIDE SEQUENCE</scope>
    <source>
        <strain evidence="8">HKST-UBA13</strain>
    </source>
</reference>
<dbReference type="GO" id="GO:0006508">
    <property type="term" value="P:proteolysis"/>
    <property type="evidence" value="ECO:0007669"/>
    <property type="project" value="UniProtKB-KW"/>
</dbReference>
<organism evidence="8 9">
    <name type="scientific">Candidatus Dojkabacteria bacterium</name>
    <dbReference type="NCBI Taxonomy" id="2099670"/>
    <lineage>
        <taxon>Bacteria</taxon>
        <taxon>Candidatus Dojkabacteria</taxon>
    </lineage>
</organism>
<keyword evidence="2 5" id="KW-0645">Protease</keyword>
<reference evidence="8" key="2">
    <citation type="journal article" date="2021" name="Microbiome">
        <title>Successional dynamics and alternative stable states in a saline activated sludge microbial community over 9 years.</title>
        <authorList>
            <person name="Wang Y."/>
            <person name="Ye J."/>
            <person name="Ju F."/>
            <person name="Liu L."/>
            <person name="Boyd J.A."/>
            <person name="Deng Y."/>
            <person name="Parks D.H."/>
            <person name="Jiang X."/>
            <person name="Yin X."/>
            <person name="Woodcroft B.J."/>
            <person name="Tyson G.W."/>
            <person name="Hugenholtz P."/>
            <person name="Polz M.F."/>
            <person name="Zhang T."/>
        </authorList>
    </citation>
    <scope>NUCLEOTIDE SEQUENCE</scope>
    <source>
        <strain evidence="8">HKST-UBA13</strain>
    </source>
</reference>
<dbReference type="Pfam" id="PF18885">
    <property type="entry name" value="DUF5648"/>
    <property type="match status" value="1"/>
</dbReference>
<evidence type="ECO:0000313" key="9">
    <source>
        <dbReference type="Proteomes" id="UP000775877"/>
    </source>
</evidence>
<dbReference type="GO" id="GO:0004252">
    <property type="term" value="F:serine-type endopeptidase activity"/>
    <property type="evidence" value="ECO:0007669"/>
    <property type="project" value="UniProtKB-UniRule"/>
</dbReference>
<dbReference type="EMBL" id="JAGQLJ010000165">
    <property type="protein sequence ID" value="MCA9381713.1"/>
    <property type="molecule type" value="Genomic_DNA"/>
</dbReference>
<dbReference type="InterPro" id="IPR000209">
    <property type="entry name" value="Peptidase_S8/S53_dom"/>
</dbReference>
<dbReference type="PANTHER" id="PTHR43806:SF11">
    <property type="entry name" value="CEREVISIN-RELATED"/>
    <property type="match status" value="1"/>
</dbReference>
<protein>
    <submittedName>
        <fullName evidence="8">S8 family serine peptidase</fullName>
    </submittedName>
</protein>
<feature type="active site" description="Charge relay system" evidence="5">
    <location>
        <position position="258"/>
    </location>
</feature>
<dbReference type="AlphaFoldDB" id="A0A955L2I7"/>
<dbReference type="Gene3D" id="3.40.50.200">
    <property type="entry name" value="Peptidase S8/S53 domain"/>
    <property type="match status" value="1"/>
</dbReference>
<feature type="active site" description="Charge relay system" evidence="5">
    <location>
        <position position="435"/>
    </location>
</feature>
<dbReference type="PROSITE" id="PS51892">
    <property type="entry name" value="SUBTILASE"/>
    <property type="match status" value="1"/>
</dbReference>
<evidence type="ECO:0000256" key="2">
    <source>
        <dbReference type="ARBA" id="ARBA00022670"/>
    </source>
</evidence>
<dbReference type="InterPro" id="IPR036852">
    <property type="entry name" value="Peptidase_S8/S53_dom_sf"/>
</dbReference>
<evidence type="ECO:0000259" key="6">
    <source>
        <dbReference type="Pfam" id="PF00082"/>
    </source>
</evidence>
<dbReference type="SUPFAM" id="SSF52743">
    <property type="entry name" value="Subtilisin-like"/>
    <property type="match status" value="1"/>
</dbReference>
<name>A0A955L2I7_9BACT</name>
<dbReference type="InterPro" id="IPR050131">
    <property type="entry name" value="Peptidase_S8_subtilisin-like"/>
</dbReference>
<dbReference type="Proteomes" id="UP000775877">
    <property type="component" value="Unassembled WGS sequence"/>
</dbReference>
<dbReference type="InterPro" id="IPR043708">
    <property type="entry name" value="DUF5648"/>
</dbReference>
<evidence type="ECO:0000256" key="3">
    <source>
        <dbReference type="ARBA" id="ARBA00022801"/>
    </source>
</evidence>
<comment type="caution">
    <text evidence="8">The sequence shown here is derived from an EMBL/GenBank/DDBJ whole genome shotgun (WGS) entry which is preliminary data.</text>
</comment>
<gene>
    <name evidence="8" type="ORF">KC678_05585</name>
</gene>
<dbReference type="PROSITE" id="PS00138">
    <property type="entry name" value="SUBTILASE_SER"/>
    <property type="match status" value="1"/>
</dbReference>
<feature type="domain" description="Peptidase S8/S53" evidence="6">
    <location>
        <begin position="155"/>
        <end position="483"/>
    </location>
</feature>
<evidence type="ECO:0000256" key="1">
    <source>
        <dbReference type="ARBA" id="ARBA00011073"/>
    </source>
</evidence>
<accession>A0A955L2I7</accession>
<dbReference type="InterPro" id="IPR023828">
    <property type="entry name" value="Peptidase_S8_Ser-AS"/>
</dbReference>
<evidence type="ECO:0000313" key="8">
    <source>
        <dbReference type="EMBL" id="MCA9381713.1"/>
    </source>
</evidence>
<dbReference type="Pfam" id="PF00082">
    <property type="entry name" value="Peptidase_S8"/>
    <property type="match status" value="1"/>
</dbReference>
<proteinExistence type="inferred from homology"/>